<dbReference type="Pfam" id="PF04130">
    <property type="entry name" value="GCP_C_terminal"/>
    <property type="match status" value="1"/>
</dbReference>
<proteinExistence type="inferred from homology"/>
<comment type="similarity">
    <text evidence="4">Belongs to the TUBGCP family.</text>
</comment>
<dbReference type="InterPro" id="IPR042241">
    <property type="entry name" value="GCP_C_sf"/>
</dbReference>
<evidence type="ECO:0000259" key="20">
    <source>
        <dbReference type="Pfam" id="PF17681"/>
    </source>
</evidence>
<dbReference type="OrthoDB" id="775571at2759"/>
<dbReference type="Proteomes" id="UP000253664">
    <property type="component" value="Unassembled WGS sequence"/>
</dbReference>
<keyword evidence="16" id="KW-0131">Cell cycle</keyword>
<evidence type="ECO:0000256" key="3">
    <source>
        <dbReference type="ARBA" id="ARBA00004629"/>
    </source>
</evidence>
<keyword evidence="22" id="KW-1185">Reference proteome</keyword>
<evidence type="ECO:0000256" key="17">
    <source>
        <dbReference type="ARBA" id="ARBA00023328"/>
    </source>
</evidence>
<evidence type="ECO:0000256" key="6">
    <source>
        <dbReference type="ARBA" id="ARBA00014520"/>
    </source>
</evidence>
<evidence type="ECO:0000256" key="5">
    <source>
        <dbReference type="ARBA" id="ARBA00010731"/>
    </source>
</evidence>
<dbReference type="GO" id="GO:0005874">
    <property type="term" value="C:microtubule"/>
    <property type="evidence" value="ECO:0007669"/>
    <property type="project" value="UniProtKB-KW"/>
</dbReference>
<sequence>MPGRDIVEDEPYVFAIPDFWLSSRLLEQNAQSEESSLFFNSDLRVDEPSVSRGAEGPFALGPIAPQERGFFRHPVLHPPEKGSGKGEKPEPEPARDADYEPRRDVTISPCSQLWDEPQEPSRRKVSFRSWGSFHSGAFADHQPMLISEAGPAAYDALLRQTTDCDVPVVQTRAYFSCLSALAVGRNSVLFTKVDKKQKFRSSLPVMRISGYSRQALQGVQDQALCCGKLVLRLRAFAQAAYARSSGRCEVALASSIFQVLQAAERKLTSDGLRPRSLLQLQASIREASLTLDPLVKLVSRLPRGCSDEDLVSLVFDTASAVDDGQDFTRATMRDILGRVAAPWIDVLEEWIGTRPDKGSFPTKPDEGERKGFIKVEAEEDQNVAGFRLDYTKVPHFMPNDLMEMIFETGRNLRFIRCFHQHHPLARQNVIESACPPKAQWLYEWQSILELESRVSQYRDNLRLALHEGGRSSESVVEADVPSTGNFFSLDQDGIEQSKERLNQVMTEPRPRDSLDEILHERFFNRPRDVVVDQAATTPHWSLLPTLSIGSIVSAQAQVLNRECLRFLFDTHDIRGHLRLQRDFHMLGNGVFCSRLSSVLFDPDLESAERRAGISRQGGVMGLRLGGRDTWPPASSELRLVLIGVLSESYRSQHGVDMDRHEALPGNLSFAVRELSAEEIEKCMDADSVEALDFLRLSYITPAALTSIITPANLQAYDDIFRLLLRVLRVLFVVNQQWRYAGNEPSRFAREAHHFVSSLASYLLDTGVAVPWEALERRLDQMQTDVEDESTAKAQGPDQLREAHSQALESIMSALFLGKRQKPALQLLGGLLRTILAHAKLTRLRVLGEDGGAAGLHSEFRGKMREFVMACRGLSEEGGPGGDDLVRQLLVKLDASYFYRCVLTRFITANHLSRSTSNSRPNMAGPSTAARSLSSMEELERLEQSITLTLQEIDHNFSKAHRIVTTSILPVVEKYGEHSRAVWEASKFWKQFFEASANVSLSGYEELVEDESTAPREDETMVTDDSRDDTVVDYTARTPDADQSTLHSMLDDGDVTGSTPRPPATKTMPTQLSNLESPYEAMRREMKEEEAGRADEMEEEEDSSVIFAQHTARLPDMSMAPRGSQDGEKSVQRHRDPLLHRVLDKNYRLQATPHKPPYRISPLKRGDDGKTQAWQDSPMSSPEMAVPTLRSEAFMSPLKTNARQRLAAAARGPRTPGLSVQTPVAAASRDALADQHRPQYEIDWGSEGEGDDEDLYAGMSPPKTIQFALPPSKLLQTPAREASRRIVGDILLDAGADPASSEYSPTMVKMNEDILDESF</sequence>
<comment type="caution">
    <text evidence="21">The sequence shown here is derived from an EMBL/GenBank/DDBJ whole genome shotgun (WGS) entry which is preliminary data.</text>
</comment>
<dbReference type="PANTHER" id="PTHR28200:SF1">
    <property type="entry name" value="DASH COMPLEX SUBUNIT ASK1"/>
    <property type="match status" value="1"/>
</dbReference>
<feature type="compositionally biased region" description="Basic and acidic residues" evidence="18">
    <location>
        <begin position="1124"/>
        <end position="1146"/>
    </location>
</feature>
<feature type="region of interest" description="Disordered" evidence="18">
    <location>
        <begin position="913"/>
        <end position="935"/>
    </location>
</feature>
<dbReference type="Pfam" id="PF17681">
    <property type="entry name" value="GCP_N_terminal"/>
    <property type="match status" value="1"/>
</dbReference>
<dbReference type="EMBL" id="LKCN02000014">
    <property type="protein sequence ID" value="RCI09525.1"/>
    <property type="molecule type" value="Genomic_DNA"/>
</dbReference>
<evidence type="ECO:0000313" key="21">
    <source>
        <dbReference type="EMBL" id="RCI09525.1"/>
    </source>
</evidence>
<evidence type="ECO:0000256" key="10">
    <source>
        <dbReference type="ARBA" id="ARBA00022701"/>
    </source>
</evidence>
<keyword evidence="13" id="KW-0995">Kinetochore</keyword>
<evidence type="ECO:0000256" key="13">
    <source>
        <dbReference type="ARBA" id="ARBA00022838"/>
    </source>
</evidence>
<feature type="domain" description="Gamma tubulin complex component protein N-terminal" evidence="20">
    <location>
        <begin position="181"/>
        <end position="568"/>
    </location>
</feature>
<reference evidence="21 22" key="1">
    <citation type="journal article" date="2015" name="BMC Genomics">
        <title>Insights from the genome of Ophiocordyceps polyrhachis-furcata to pathogenicity and host specificity in insect fungi.</title>
        <authorList>
            <person name="Wichadakul D."/>
            <person name="Kobmoo N."/>
            <person name="Ingsriswang S."/>
            <person name="Tangphatsornruang S."/>
            <person name="Chantasingh D."/>
            <person name="Luangsa-ard J.J."/>
            <person name="Eurwilaichitr L."/>
        </authorList>
    </citation>
    <scope>NUCLEOTIDE SEQUENCE [LARGE SCALE GENOMIC DNA]</scope>
    <source>
        <strain evidence="21 22">BCC 54312</strain>
    </source>
</reference>
<dbReference type="STRING" id="1330021.A0A367L521"/>
<keyword evidence="11" id="KW-0498">Mitosis</keyword>
<feature type="domain" description="Gamma tubulin complex component C-terminal" evidence="19">
    <location>
        <begin position="574"/>
        <end position="898"/>
    </location>
</feature>
<evidence type="ECO:0000256" key="1">
    <source>
        <dbReference type="ARBA" id="ARBA00004123"/>
    </source>
</evidence>
<evidence type="ECO:0000256" key="15">
    <source>
        <dbReference type="ARBA" id="ARBA00023242"/>
    </source>
</evidence>
<evidence type="ECO:0000256" key="7">
    <source>
        <dbReference type="ARBA" id="ARBA00022454"/>
    </source>
</evidence>
<feature type="region of interest" description="Disordered" evidence="18">
    <location>
        <begin position="1035"/>
        <end position="1071"/>
    </location>
</feature>
<keyword evidence="9" id="KW-0132">Cell division</keyword>
<dbReference type="GO" id="GO:0007020">
    <property type="term" value="P:microtubule nucleation"/>
    <property type="evidence" value="ECO:0007669"/>
    <property type="project" value="UniProtKB-ARBA"/>
</dbReference>
<comment type="subcellular location">
    <subcellularLocation>
        <location evidence="3">Chromosome</location>
        <location evidence="3">Centromere</location>
        <location evidence="3">Kinetochore</location>
    </subcellularLocation>
    <subcellularLocation>
        <location evidence="2">Cytoplasm</location>
        <location evidence="2">Cytoskeleton</location>
        <location evidence="2">Spindle</location>
    </subcellularLocation>
    <subcellularLocation>
        <location evidence="1">Nucleus</location>
    </subcellularLocation>
</comment>
<keyword evidence="8" id="KW-0963">Cytoplasm</keyword>
<evidence type="ECO:0000256" key="9">
    <source>
        <dbReference type="ARBA" id="ARBA00022618"/>
    </source>
</evidence>
<evidence type="ECO:0000256" key="12">
    <source>
        <dbReference type="ARBA" id="ARBA00022829"/>
    </source>
</evidence>
<dbReference type="GO" id="GO:0042729">
    <property type="term" value="C:DASH complex"/>
    <property type="evidence" value="ECO:0007669"/>
    <property type="project" value="InterPro"/>
</dbReference>
<evidence type="ECO:0000259" key="19">
    <source>
        <dbReference type="Pfam" id="PF04130"/>
    </source>
</evidence>
<feature type="region of interest" description="Disordered" evidence="18">
    <location>
        <begin position="72"/>
        <end position="103"/>
    </location>
</feature>
<feature type="region of interest" description="Disordered" evidence="18">
    <location>
        <begin position="1082"/>
        <end position="1101"/>
    </location>
</feature>
<feature type="region of interest" description="Disordered" evidence="18">
    <location>
        <begin position="1111"/>
        <end position="1182"/>
    </location>
</feature>
<keyword evidence="15" id="KW-0539">Nucleus</keyword>
<evidence type="ECO:0000256" key="16">
    <source>
        <dbReference type="ARBA" id="ARBA00023306"/>
    </source>
</evidence>
<dbReference type="GO" id="GO:0043015">
    <property type="term" value="F:gamma-tubulin binding"/>
    <property type="evidence" value="ECO:0007669"/>
    <property type="project" value="InterPro"/>
</dbReference>
<evidence type="ECO:0000256" key="8">
    <source>
        <dbReference type="ARBA" id="ARBA00022490"/>
    </source>
</evidence>
<protein>
    <recommendedName>
        <fullName evidence="6">DASH complex subunit ASK1</fullName>
    </recommendedName>
</protein>
<dbReference type="GO" id="GO:0051301">
    <property type="term" value="P:cell division"/>
    <property type="evidence" value="ECO:0007669"/>
    <property type="project" value="UniProtKB-KW"/>
</dbReference>
<dbReference type="GO" id="GO:0072686">
    <property type="term" value="C:mitotic spindle"/>
    <property type="evidence" value="ECO:0007669"/>
    <property type="project" value="InterPro"/>
</dbReference>
<evidence type="ECO:0000256" key="4">
    <source>
        <dbReference type="ARBA" id="ARBA00010337"/>
    </source>
</evidence>
<dbReference type="GO" id="GO:0000930">
    <property type="term" value="C:gamma-tubulin complex"/>
    <property type="evidence" value="ECO:0007669"/>
    <property type="project" value="UniProtKB-ARBA"/>
</dbReference>
<evidence type="ECO:0000256" key="2">
    <source>
        <dbReference type="ARBA" id="ARBA00004186"/>
    </source>
</evidence>
<dbReference type="InterPro" id="IPR013964">
    <property type="entry name" value="DASH_Ask1"/>
</dbReference>
<dbReference type="InterPro" id="IPR040457">
    <property type="entry name" value="GCP_C"/>
</dbReference>
<feature type="compositionally biased region" description="Basic and acidic residues" evidence="18">
    <location>
        <begin position="78"/>
        <end position="103"/>
    </location>
</feature>
<dbReference type="GO" id="GO:0008608">
    <property type="term" value="P:attachment of spindle microtubules to kinetochore"/>
    <property type="evidence" value="ECO:0007669"/>
    <property type="project" value="InterPro"/>
</dbReference>
<evidence type="ECO:0000313" key="22">
    <source>
        <dbReference type="Proteomes" id="UP000253664"/>
    </source>
</evidence>
<feature type="compositionally biased region" description="Basic and acidic residues" evidence="18">
    <location>
        <begin position="1082"/>
        <end position="1094"/>
    </location>
</feature>
<dbReference type="InterPro" id="IPR041470">
    <property type="entry name" value="GCP_N"/>
</dbReference>
<evidence type="ECO:0000256" key="11">
    <source>
        <dbReference type="ARBA" id="ARBA00022776"/>
    </source>
</evidence>
<dbReference type="PANTHER" id="PTHR28200">
    <property type="entry name" value="DASH COMPLEX SUBUNIT ASK1"/>
    <property type="match status" value="1"/>
</dbReference>
<keyword evidence="12" id="KW-0159">Chromosome partition</keyword>
<name>A0A367L521_9HYPO</name>
<keyword evidence="17" id="KW-0137">Centromere</keyword>
<gene>
    <name evidence="21" type="ORF">L249_4063</name>
</gene>
<organism evidence="21 22">
    <name type="scientific">Ophiocordyceps polyrhachis-furcata BCC 54312</name>
    <dbReference type="NCBI Taxonomy" id="1330021"/>
    <lineage>
        <taxon>Eukaryota</taxon>
        <taxon>Fungi</taxon>
        <taxon>Dikarya</taxon>
        <taxon>Ascomycota</taxon>
        <taxon>Pezizomycotina</taxon>
        <taxon>Sordariomycetes</taxon>
        <taxon>Hypocreomycetidae</taxon>
        <taxon>Hypocreales</taxon>
        <taxon>Ophiocordycipitaceae</taxon>
        <taxon>Ophiocordyceps</taxon>
    </lineage>
</organism>
<evidence type="ECO:0000256" key="14">
    <source>
        <dbReference type="ARBA" id="ARBA00023212"/>
    </source>
</evidence>
<keyword evidence="14" id="KW-0206">Cytoskeleton</keyword>
<dbReference type="GO" id="GO:0044732">
    <property type="term" value="C:mitotic spindle pole body"/>
    <property type="evidence" value="ECO:0007669"/>
    <property type="project" value="TreeGrafter"/>
</dbReference>
<keyword evidence="10" id="KW-0493">Microtubule</keyword>
<keyword evidence="7" id="KW-0158">Chromosome</keyword>
<dbReference type="Gene3D" id="1.20.120.1900">
    <property type="entry name" value="Gamma-tubulin complex, C-terminal domain"/>
    <property type="match status" value="1"/>
</dbReference>
<dbReference type="Pfam" id="PF08655">
    <property type="entry name" value="DASH_Ask1"/>
    <property type="match status" value="1"/>
</dbReference>
<evidence type="ECO:0000256" key="18">
    <source>
        <dbReference type="SAM" id="MobiDB-lite"/>
    </source>
</evidence>
<accession>A0A367L521</accession>
<comment type="similarity">
    <text evidence="5">Belongs to the DASH complex ASK1 family.</text>
</comment>